<organism evidence="5 6">
    <name type="scientific">Candidatus Mesenet longicola</name>
    <dbReference type="NCBI Taxonomy" id="1892558"/>
    <lineage>
        <taxon>Bacteria</taxon>
        <taxon>Pseudomonadati</taxon>
        <taxon>Pseudomonadota</taxon>
        <taxon>Alphaproteobacteria</taxon>
        <taxon>Rickettsiales</taxon>
        <taxon>Anaplasmataceae</taxon>
        <taxon>Candidatus Mesenet</taxon>
    </lineage>
</organism>
<dbReference type="GO" id="GO:0009117">
    <property type="term" value="P:nucleotide metabolic process"/>
    <property type="evidence" value="ECO:0007669"/>
    <property type="project" value="UniProtKB-KW"/>
</dbReference>
<evidence type="ECO:0000256" key="1">
    <source>
        <dbReference type="ARBA" id="ARBA00001968"/>
    </source>
</evidence>
<dbReference type="NCBIfam" id="NF010946">
    <property type="entry name" value="PRK14366.1"/>
    <property type="match status" value="1"/>
</dbReference>
<dbReference type="PANTHER" id="PTHR43213:SF5">
    <property type="entry name" value="BIFUNCTIONAL DTTP_UTP PYROPHOSPHATASE_METHYLTRANSFERASE PROTEIN-RELATED"/>
    <property type="match status" value="1"/>
</dbReference>
<comment type="catalytic activity">
    <reaction evidence="4">
        <text>a 2'-deoxyribonucleoside 5'-triphosphate + H2O = a 2'-deoxyribonucleoside 5'-phosphate + diphosphate + H(+)</text>
        <dbReference type="Rhea" id="RHEA:44644"/>
        <dbReference type="ChEBI" id="CHEBI:15377"/>
        <dbReference type="ChEBI" id="CHEBI:15378"/>
        <dbReference type="ChEBI" id="CHEBI:33019"/>
        <dbReference type="ChEBI" id="CHEBI:61560"/>
        <dbReference type="ChEBI" id="CHEBI:65317"/>
        <dbReference type="EC" id="3.6.1.9"/>
    </reaction>
</comment>
<dbReference type="AlphaFoldDB" id="A0A8J3HQ50"/>
<dbReference type="GO" id="GO:0047429">
    <property type="term" value="F:nucleoside triphosphate diphosphatase activity"/>
    <property type="evidence" value="ECO:0007669"/>
    <property type="project" value="UniProtKB-EC"/>
</dbReference>
<evidence type="ECO:0000313" key="6">
    <source>
        <dbReference type="Proteomes" id="UP000637906"/>
    </source>
</evidence>
<comment type="similarity">
    <text evidence="4">Belongs to the Maf family.</text>
</comment>
<proteinExistence type="inferred from homology"/>
<dbReference type="PANTHER" id="PTHR43213">
    <property type="entry name" value="BIFUNCTIONAL DTTP/UTP PYROPHOSPHATASE/METHYLTRANSFERASE PROTEIN-RELATED"/>
    <property type="match status" value="1"/>
</dbReference>
<evidence type="ECO:0000256" key="4">
    <source>
        <dbReference type="HAMAP-Rule" id="MF_00528"/>
    </source>
</evidence>
<comment type="function">
    <text evidence="4">Nucleoside triphosphate pyrophosphatase. May have a dual role in cell division arrest and in preventing the incorporation of modified nucleotides into cellular nucleic acids.</text>
</comment>
<protein>
    <recommendedName>
        <fullName evidence="4">Nucleoside triphosphate pyrophosphatase</fullName>
        <ecNumber evidence="4">3.6.1.9</ecNumber>
    </recommendedName>
    <alternativeName>
        <fullName evidence="4">Nucleotide pyrophosphatase</fullName>
        <shortName evidence="4">Nucleotide PPase</shortName>
    </alternativeName>
</protein>
<dbReference type="CDD" id="cd00555">
    <property type="entry name" value="Maf"/>
    <property type="match status" value="1"/>
</dbReference>
<dbReference type="InterPro" id="IPR003697">
    <property type="entry name" value="Maf-like"/>
</dbReference>
<dbReference type="EMBL" id="BNGU01000056">
    <property type="protein sequence ID" value="GHM60009.1"/>
    <property type="molecule type" value="Genomic_DNA"/>
</dbReference>
<evidence type="ECO:0000313" key="5">
    <source>
        <dbReference type="EMBL" id="GHM60009.1"/>
    </source>
</evidence>
<name>A0A8J3HQ50_9RICK</name>
<dbReference type="Gene3D" id="3.90.950.10">
    <property type="match status" value="1"/>
</dbReference>
<dbReference type="GO" id="GO:0005737">
    <property type="term" value="C:cytoplasm"/>
    <property type="evidence" value="ECO:0007669"/>
    <property type="project" value="UniProtKB-SubCell"/>
</dbReference>
<reference evidence="5 6" key="1">
    <citation type="journal article" date="2021" name="Microb. Ecol.">
        <title>Candidatus Mesenet longicola: Novel Endosymbionts of Brontispa longissima that Induce Cytoplasmic Incompatibility.</title>
        <authorList>
            <person name="Takano S."/>
            <person name="Gotoh Y."/>
            <person name="Hayashi T."/>
        </authorList>
    </citation>
    <scope>NUCLEOTIDE SEQUENCE [LARGE SCALE GENOMIC DNA]</scope>
    <source>
        <strain evidence="5">L5</strain>
    </source>
</reference>
<dbReference type="SUPFAM" id="SSF52972">
    <property type="entry name" value="ITPase-like"/>
    <property type="match status" value="1"/>
</dbReference>
<feature type="active site" description="Proton acceptor" evidence="4">
    <location>
        <position position="72"/>
    </location>
</feature>
<comment type="cofactor">
    <cofactor evidence="1 4">
        <name>a divalent metal cation</name>
        <dbReference type="ChEBI" id="CHEBI:60240"/>
    </cofactor>
</comment>
<dbReference type="EC" id="3.6.1.9" evidence="4"/>
<comment type="catalytic activity">
    <reaction evidence="4">
        <text>a ribonucleoside 5'-triphosphate + H2O = a ribonucleoside 5'-phosphate + diphosphate + H(+)</text>
        <dbReference type="Rhea" id="RHEA:23996"/>
        <dbReference type="ChEBI" id="CHEBI:15377"/>
        <dbReference type="ChEBI" id="CHEBI:15378"/>
        <dbReference type="ChEBI" id="CHEBI:33019"/>
        <dbReference type="ChEBI" id="CHEBI:58043"/>
        <dbReference type="ChEBI" id="CHEBI:61557"/>
        <dbReference type="EC" id="3.6.1.9"/>
    </reaction>
</comment>
<sequence length="201" mass="22656">MKTNSLILASSSKQRLDLLNQINVSPGLIVSPDIDESLNKKELPKQYSIRMAQGKVHAVRKSYSDYFILSADTVVSCGRRVLPKTETKQEAEKCMRLLSGRRHRVYTTVCLLTPNDSVHVKSTMTIVKFKCLTEQEISNYLLSNQWNGKAGGCNLQGIVGMFILWLRGSYFSAIGLPLYETYCLLNQYGLLEDSIVDIQKL</sequence>
<keyword evidence="4" id="KW-0963">Cytoplasm</keyword>
<evidence type="ECO:0000256" key="3">
    <source>
        <dbReference type="ARBA" id="ARBA00023080"/>
    </source>
</evidence>
<dbReference type="HAMAP" id="MF_00528">
    <property type="entry name" value="Maf"/>
    <property type="match status" value="1"/>
</dbReference>
<dbReference type="PIRSF" id="PIRSF006305">
    <property type="entry name" value="Maf"/>
    <property type="match status" value="1"/>
</dbReference>
<gene>
    <name evidence="5" type="ORF">sL5_10020</name>
</gene>
<comment type="subcellular location">
    <subcellularLocation>
        <location evidence="4">Cytoplasm</location>
    </subcellularLocation>
</comment>
<comment type="caution">
    <text evidence="4">Lacks conserved residue(s) required for the propagation of feature annotation.</text>
</comment>
<keyword evidence="3 4" id="KW-0546">Nucleotide metabolism</keyword>
<dbReference type="NCBIfam" id="TIGR00172">
    <property type="entry name" value="maf"/>
    <property type="match status" value="1"/>
</dbReference>
<keyword evidence="6" id="KW-1185">Reference proteome</keyword>
<comment type="caution">
    <text evidence="5">The sequence shown here is derived from an EMBL/GenBank/DDBJ whole genome shotgun (WGS) entry which is preliminary data.</text>
</comment>
<evidence type="ECO:0000256" key="2">
    <source>
        <dbReference type="ARBA" id="ARBA00022801"/>
    </source>
</evidence>
<keyword evidence="2 4" id="KW-0378">Hydrolase</keyword>
<accession>A0A8J3HQ50</accession>
<dbReference type="InterPro" id="IPR029001">
    <property type="entry name" value="ITPase-like_fam"/>
</dbReference>
<dbReference type="Proteomes" id="UP000637906">
    <property type="component" value="Unassembled WGS sequence"/>
</dbReference>
<dbReference type="Pfam" id="PF02545">
    <property type="entry name" value="Maf"/>
    <property type="match status" value="1"/>
</dbReference>